<evidence type="ECO:0008006" key="4">
    <source>
        <dbReference type="Google" id="ProtNLM"/>
    </source>
</evidence>
<reference evidence="2" key="1">
    <citation type="submission" date="2023-06" db="EMBL/GenBank/DDBJ databases">
        <title>SYSU T00b26.</title>
        <authorList>
            <person name="Gao L."/>
            <person name="Fang B.-Z."/>
            <person name="Li W.-J."/>
        </authorList>
    </citation>
    <scope>NUCLEOTIDE SEQUENCE</scope>
    <source>
        <strain evidence="2">SYSU T00b26</strain>
    </source>
</reference>
<gene>
    <name evidence="2" type="ORF">QQX04_14250</name>
</gene>
<proteinExistence type="predicted"/>
<feature type="transmembrane region" description="Helical" evidence="1">
    <location>
        <begin position="112"/>
        <end position="136"/>
    </location>
</feature>
<name>A0ABT8G5F5_9MICO</name>
<feature type="transmembrane region" description="Helical" evidence="1">
    <location>
        <begin position="12"/>
        <end position="30"/>
    </location>
</feature>
<keyword evidence="1" id="KW-0812">Transmembrane</keyword>
<dbReference type="EMBL" id="JAUHPV010000012">
    <property type="protein sequence ID" value="MDN4474159.1"/>
    <property type="molecule type" value="Genomic_DNA"/>
</dbReference>
<protein>
    <recommendedName>
        <fullName evidence="4">DUF2178 domain-containing protein</fullName>
    </recommendedName>
</protein>
<evidence type="ECO:0000313" key="2">
    <source>
        <dbReference type="EMBL" id="MDN4474159.1"/>
    </source>
</evidence>
<sequence length="140" mass="14701">MTFEHKQTSIGLALGLLSFAAYWVVVLIRAGTDGLPFTEVAWQGPLLVAVIAGGVAYAATFGVLRWRARGEVVTDARDREIAMHAELAGAGPTGLAVLATMILLALDADTFWAAHVLFVGTFLGTVITASVALAAYREGL</sequence>
<keyword evidence="3" id="KW-1185">Reference proteome</keyword>
<feature type="transmembrane region" description="Helical" evidence="1">
    <location>
        <begin position="42"/>
        <end position="64"/>
    </location>
</feature>
<evidence type="ECO:0000256" key="1">
    <source>
        <dbReference type="SAM" id="Phobius"/>
    </source>
</evidence>
<keyword evidence="1" id="KW-0472">Membrane</keyword>
<comment type="caution">
    <text evidence="2">The sequence shown here is derived from an EMBL/GenBank/DDBJ whole genome shotgun (WGS) entry which is preliminary data.</text>
</comment>
<accession>A0ABT8G5F5</accession>
<evidence type="ECO:0000313" key="3">
    <source>
        <dbReference type="Proteomes" id="UP001172738"/>
    </source>
</evidence>
<feature type="transmembrane region" description="Helical" evidence="1">
    <location>
        <begin position="85"/>
        <end position="106"/>
    </location>
</feature>
<organism evidence="2 3">
    <name type="scientific">Demequina zhanjiangensis</name>
    <dbReference type="NCBI Taxonomy" id="3051659"/>
    <lineage>
        <taxon>Bacteria</taxon>
        <taxon>Bacillati</taxon>
        <taxon>Actinomycetota</taxon>
        <taxon>Actinomycetes</taxon>
        <taxon>Micrococcales</taxon>
        <taxon>Demequinaceae</taxon>
        <taxon>Demequina</taxon>
    </lineage>
</organism>
<dbReference type="Proteomes" id="UP001172738">
    <property type="component" value="Unassembled WGS sequence"/>
</dbReference>
<dbReference type="RefSeq" id="WP_301130344.1">
    <property type="nucleotide sequence ID" value="NZ_JAUHPV010000012.1"/>
</dbReference>
<keyword evidence="1" id="KW-1133">Transmembrane helix</keyword>